<name>A0ABX6K9T9_SALCS</name>
<dbReference type="Proteomes" id="UP000501408">
    <property type="component" value="Chromosome 1"/>
</dbReference>
<proteinExistence type="predicted"/>
<sequence>MDPFSISRLDTDIGTVRVEGRFNPVDGHIDIDDLAHLDSHGWADVNHWLTEQAYEHKVATILDAIRGYLIGSDA</sequence>
<evidence type="ECO:0000313" key="2">
    <source>
        <dbReference type="Proteomes" id="UP000501408"/>
    </source>
</evidence>
<organism evidence="1 2">
    <name type="scientific">Salinivibrio costicola</name>
    <name type="common">Vibrio costicola</name>
    <dbReference type="NCBI Taxonomy" id="51367"/>
    <lineage>
        <taxon>Bacteria</taxon>
        <taxon>Pseudomonadati</taxon>
        <taxon>Pseudomonadota</taxon>
        <taxon>Gammaproteobacteria</taxon>
        <taxon>Vibrionales</taxon>
        <taxon>Vibrionaceae</taxon>
        <taxon>Salinivibrio</taxon>
    </lineage>
</organism>
<gene>
    <name evidence="1" type="ORF">HBA18_12505</name>
</gene>
<reference evidence="1 2" key="1">
    <citation type="submission" date="2020-03" db="EMBL/GenBank/DDBJ databases">
        <title>Genome mining reveals the biosynthetic pathways of PHA and ectoines of the halophilic strain Salinivibrio costicola M318 isolated from fermented shrimp paste.</title>
        <authorList>
            <person name="Doan T.V."/>
            <person name="Tran L.T."/>
            <person name="Trieu T.A."/>
            <person name="Nguyen Q.V."/>
            <person name="Quach T.N."/>
            <person name="Phi T.Q."/>
            <person name="Kumar S."/>
        </authorList>
    </citation>
    <scope>NUCLEOTIDE SEQUENCE [LARGE SCALE GENOMIC DNA]</scope>
    <source>
        <strain evidence="1 2">M318</strain>
    </source>
</reference>
<keyword evidence="2" id="KW-1185">Reference proteome</keyword>
<protein>
    <submittedName>
        <fullName evidence="1">Uncharacterized protein</fullName>
    </submittedName>
</protein>
<dbReference type="RefSeq" id="WP_167314903.1">
    <property type="nucleotide sequence ID" value="NZ_CP050266.1"/>
</dbReference>
<dbReference type="EMBL" id="CP050266">
    <property type="protein sequence ID" value="QIR07110.1"/>
    <property type="molecule type" value="Genomic_DNA"/>
</dbReference>
<accession>A0ABX6K9T9</accession>
<evidence type="ECO:0000313" key="1">
    <source>
        <dbReference type="EMBL" id="QIR07110.1"/>
    </source>
</evidence>